<reference evidence="2 3" key="1">
    <citation type="submission" date="2020-08" db="EMBL/GenBank/DDBJ databases">
        <title>Genomic Encyclopedia of Type Strains, Phase IV (KMG-IV): sequencing the most valuable type-strain genomes for metagenomic binning, comparative biology and taxonomic classification.</title>
        <authorList>
            <person name="Goeker M."/>
        </authorList>
    </citation>
    <scope>NUCLEOTIDE SEQUENCE [LARGE SCALE GENOMIC DNA]</scope>
    <source>
        <strain evidence="2 3">DSM 15743</strain>
    </source>
</reference>
<accession>A0A7W6IEC8</accession>
<protein>
    <submittedName>
        <fullName evidence="2">Uncharacterized protein</fullName>
    </submittedName>
</protein>
<dbReference type="AlphaFoldDB" id="A0A7W6IEC8"/>
<name>A0A7W6IEC8_9HYPH</name>
<dbReference type="Proteomes" id="UP000519439">
    <property type="component" value="Unassembled WGS sequence"/>
</dbReference>
<evidence type="ECO:0000313" key="2">
    <source>
        <dbReference type="EMBL" id="MBB4039927.1"/>
    </source>
</evidence>
<keyword evidence="3" id="KW-1185">Reference proteome</keyword>
<evidence type="ECO:0000256" key="1">
    <source>
        <dbReference type="SAM" id="MobiDB-lite"/>
    </source>
</evidence>
<sequence length="116" mass="13407">MPLTGRFNLRRTMGGKIVLQVEEEVRRFWPFSRMQPTKRRWRDATVMDLAQPELRTLMDLRYKPGFDWLRIYGRLDPALRTGATRTAPEKLPSLSVVPEPPPKANGSVAEHRHLAA</sequence>
<dbReference type="EMBL" id="JACIDC010000004">
    <property type="protein sequence ID" value="MBB4039927.1"/>
    <property type="molecule type" value="Genomic_DNA"/>
</dbReference>
<dbReference type="RefSeq" id="WP_027315511.1">
    <property type="nucleotide sequence ID" value="NZ_JACIDC010000004.1"/>
</dbReference>
<feature type="region of interest" description="Disordered" evidence="1">
    <location>
        <begin position="83"/>
        <end position="116"/>
    </location>
</feature>
<proteinExistence type="predicted"/>
<comment type="caution">
    <text evidence="2">The sequence shown here is derived from an EMBL/GenBank/DDBJ whole genome shotgun (WGS) entry which is preliminary data.</text>
</comment>
<organism evidence="2 3">
    <name type="scientific">Microvirga flocculans</name>
    <dbReference type="NCBI Taxonomy" id="217168"/>
    <lineage>
        <taxon>Bacteria</taxon>
        <taxon>Pseudomonadati</taxon>
        <taxon>Pseudomonadota</taxon>
        <taxon>Alphaproteobacteria</taxon>
        <taxon>Hyphomicrobiales</taxon>
        <taxon>Methylobacteriaceae</taxon>
        <taxon>Microvirga</taxon>
    </lineage>
</organism>
<evidence type="ECO:0000313" key="3">
    <source>
        <dbReference type="Proteomes" id="UP000519439"/>
    </source>
</evidence>
<gene>
    <name evidence="2" type="ORF">GGR34_001574</name>
</gene>